<comment type="subcellular location">
    <subcellularLocation>
        <location evidence="2">Membrane</location>
        <topology evidence="2">Multi-pass membrane protein</topology>
    </subcellularLocation>
</comment>
<dbReference type="InterPro" id="IPR003661">
    <property type="entry name" value="HisK_dim/P_dom"/>
</dbReference>
<dbReference type="PRINTS" id="PR00344">
    <property type="entry name" value="BCTRLSENSOR"/>
</dbReference>
<keyword evidence="8 16" id="KW-0418">Kinase</keyword>
<dbReference type="PANTHER" id="PTHR42878">
    <property type="entry name" value="TWO-COMPONENT HISTIDINE KINASE"/>
    <property type="match status" value="1"/>
</dbReference>
<keyword evidence="12 13" id="KW-0472">Membrane</keyword>
<evidence type="ECO:0000259" key="14">
    <source>
        <dbReference type="PROSITE" id="PS50109"/>
    </source>
</evidence>
<comment type="caution">
    <text evidence="16">The sequence shown here is derived from an EMBL/GenBank/DDBJ whole genome shotgun (WGS) entry which is preliminary data.</text>
</comment>
<keyword evidence="11" id="KW-0902">Two-component regulatory system</keyword>
<dbReference type="InterPro" id="IPR003594">
    <property type="entry name" value="HATPase_dom"/>
</dbReference>
<dbReference type="PROSITE" id="PS50109">
    <property type="entry name" value="HIS_KIN"/>
    <property type="match status" value="1"/>
</dbReference>
<proteinExistence type="predicted"/>
<evidence type="ECO:0000256" key="3">
    <source>
        <dbReference type="ARBA" id="ARBA00012438"/>
    </source>
</evidence>
<evidence type="ECO:0000256" key="13">
    <source>
        <dbReference type="SAM" id="Phobius"/>
    </source>
</evidence>
<dbReference type="CDD" id="cd00082">
    <property type="entry name" value="HisKA"/>
    <property type="match status" value="1"/>
</dbReference>
<dbReference type="SUPFAM" id="SSF55874">
    <property type="entry name" value="ATPase domain of HSP90 chaperone/DNA topoisomerase II/histidine kinase"/>
    <property type="match status" value="1"/>
</dbReference>
<reference evidence="16 17" key="1">
    <citation type="journal article" date="2015" name="MBio">
        <title>Genome-Resolved Metagenomic Analysis Reveals Roles for Candidate Phyla and Other Microbial Community Members in Biogeochemical Transformations in Oil Reservoirs.</title>
        <authorList>
            <person name="Hu P."/>
            <person name="Tom L."/>
            <person name="Singh A."/>
            <person name="Thomas B.C."/>
            <person name="Baker B.J."/>
            <person name="Piceno Y.M."/>
            <person name="Andersen G.L."/>
            <person name="Banfield J.F."/>
        </authorList>
    </citation>
    <scope>NUCLEOTIDE SEQUENCE [LARGE SCALE GENOMIC DNA]</scope>
    <source>
        <strain evidence="16">46_16</strain>
    </source>
</reference>
<dbReference type="GO" id="GO:0000155">
    <property type="term" value="F:phosphorelay sensor kinase activity"/>
    <property type="evidence" value="ECO:0007669"/>
    <property type="project" value="InterPro"/>
</dbReference>
<evidence type="ECO:0000313" key="17">
    <source>
        <dbReference type="Proteomes" id="UP000064249"/>
    </source>
</evidence>
<evidence type="ECO:0000256" key="6">
    <source>
        <dbReference type="ARBA" id="ARBA00022692"/>
    </source>
</evidence>
<dbReference type="InterPro" id="IPR004358">
    <property type="entry name" value="Sig_transdc_His_kin-like_C"/>
</dbReference>
<dbReference type="InterPro" id="IPR036097">
    <property type="entry name" value="HisK_dim/P_sf"/>
</dbReference>
<dbReference type="GO" id="GO:0000156">
    <property type="term" value="F:phosphorelay response regulator activity"/>
    <property type="evidence" value="ECO:0007669"/>
    <property type="project" value="TreeGrafter"/>
</dbReference>
<dbReference type="InterPro" id="IPR050351">
    <property type="entry name" value="BphY/WalK/GraS-like"/>
</dbReference>
<evidence type="ECO:0000256" key="4">
    <source>
        <dbReference type="ARBA" id="ARBA00022553"/>
    </source>
</evidence>
<comment type="catalytic activity">
    <reaction evidence="1">
        <text>ATP + protein L-histidine = ADP + protein N-phospho-L-histidine.</text>
        <dbReference type="EC" id="2.7.13.3"/>
    </reaction>
</comment>
<dbReference type="SMART" id="SM00388">
    <property type="entry name" value="HisKA"/>
    <property type="match status" value="1"/>
</dbReference>
<feature type="domain" description="PAS" evidence="15">
    <location>
        <begin position="239"/>
        <end position="287"/>
    </location>
</feature>
<feature type="transmembrane region" description="Helical" evidence="13">
    <location>
        <begin position="158"/>
        <end position="180"/>
    </location>
</feature>
<keyword evidence="6 13" id="KW-0812">Transmembrane</keyword>
<dbReference type="Gene3D" id="3.30.565.10">
    <property type="entry name" value="Histidine kinase-like ATPase, C-terminal domain"/>
    <property type="match status" value="1"/>
</dbReference>
<evidence type="ECO:0000256" key="7">
    <source>
        <dbReference type="ARBA" id="ARBA00022741"/>
    </source>
</evidence>
<dbReference type="SMART" id="SM00387">
    <property type="entry name" value="HATPase_c"/>
    <property type="match status" value="1"/>
</dbReference>
<keyword evidence="5" id="KW-0808">Transferase</keyword>
<dbReference type="FunFam" id="3.30.565.10:FF:000006">
    <property type="entry name" value="Sensor histidine kinase WalK"/>
    <property type="match status" value="1"/>
</dbReference>
<evidence type="ECO:0000256" key="5">
    <source>
        <dbReference type="ARBA" id="ARBA00022679"/>
    </source>
</evidence>
<dbReference type="Gene3D" id="1.10.287.130">
    <property type="match status" value="1"/>
</dbReference>
<keyword evidence="10 13" id="KW-1133">Transmembrane helix</keyword>
<evidence type="ECO:0000256" key="8">
    <source>
        <dbReference type="ARBA" id="ARBA00022777"/>
    </source>
</evidence>
<dbReference type="GO" id="GO:0030295">
    <property type="term" value="F:protein kinase activator activity"/>
    <property type="evidence" value="ECO:0007669"/>
    <property type="project" value="TreeGrafter"/>
</dbReference>
<dbReference type="InterPro" id="IPR035965">
    <property type="entry name" value="PAS-like_dom_sf"/>
</dbReference>
<evidence type="ECO:0000313" key="16">
    <source>
        <dbReference type="EMBL" id="KUK46256.1"/>
    </source>
</evidence>
<evidence type="ECO:0000256" key="2">
    <source>
        <dbReference type="ARBA" id="ARBA00004141"/>
    </source>
</evidence>
<organism evidence="16 17">
    <name type="scientific">Anaerolinea thermophila</name>
    <dbReference type="NCBI Taxonomy" id="167964"/>
    <lineage>
        <taxon>Bacteria</taxon>
        <taxon>Bacillati</taxon>
        <taxon>Chloroflexota</taxon>
        <taxon>Anaerolineae</taxon>
        <taxon>Anaerolineales</taxon>
        <taxon>Anaerolineaceae</taxon>
        <taxon>Anaerolinea</taxon>
    </lineage>
</organism>
<accession>A0A124FMZ1</accession>
<dbReference type="InterPro" id="IPR005467">
    <property type="entry name" value="His_kinase_dom"/>
</dbReference>
<name>A0A124FMZ1_9CHLR</name>
<sequence length="574" mass="64051">MRRQLRWRSLLPYLIIFVLTIMILSLLIAVDMRDRHVEYLQDQLSNTAQLIEIQARPYYGTPDEASQLEAYAKQLSETLNIEIAFLNIDESLVASSTSGEAPSTIFGLTSALKEGQAFAIVENTAVFIKVIHNSESNEIGLLQLQSPADLFNDSTAVIFRYMISALLIGLTAIIVVALIVKDRQLIPVEKLTIAAQEMSFGHFTDLDFPEKAGELNDLSQALQDITQNLGKQIETLTSERGMLSAVLNQMTDGVIITDSEGRVKLLNPAAERIFQINQNKDLERSIVEVLRYHQLVELWRMAKDGDRQSTMLEIGPNHMFLQVVGIPLKALLPGSTMLLIQDLTQLRRLETVRRDFISNVSHELRTPLASLKALAETLQEGALDDPPAARRFILRMETEIDNLTQLVNELLELSKIESGKVPLSFHRVQPCELLQPAYERMALQAERAGLKLTLNCQPDLPAVFADPNRITQVLINLVHNAIKFTPPDGEISLNAYQDGEQIVFFVKDSGVGIARKDLGRIFERFYKADRARAGGGTGLGLSISRHMIESHGGYIWAESDEGIGSTFYFSLPIA</sequence>
<protein>
    <recommendedName>
        <fullName evidence="3">histidine kinase</fullName>
        <ecNumber evidence="3">2.7.13.3</ecNumber>
    </recommendedName>
</protein>
<dbReference type="InterPro" id="IPR013767">
    <property type="entry name" value="PAS_fold"/>
</dbReference>
<dbReference type="AlphaFoldDB" id="A0A124FMZ1"/>
<dbReference type="SMART" id="SM00091">
    <property type="entry name" value="PAS"/>
    <property type="match status" value="1"/>
</dbReference>
<dbReference type="GO" id="GO:0007234">
    <property type="term" value="P:osmosensory signaling via phosphorelay pathway"/>
    <property type="evidence" value="ECO:0007669"/>
    <property type="project" value="TreeGrafter"/>
</dbReference>
<dbReference type="Pfam" id="PF00512">
    <property type="entry name" value="HisKA"/>
    <property type="match status" value="1"/>
</dbReference>
<dbReference type="PROSITE" id="PS50112">
    <property type="entry name" value="PAS"/>
    <property type="match status" value="1"/>
</dbReference>
<evidence type="ECO:0000256" key="1">
    <source>
        <dbReference type="ARBA" id="ARBA00000085"/>
    </source>
</evidence>
<keyword evidence="4" id="KW-0597">Phosphoprotein</keyword>
<keyword evidence="9" id="KW-0067">ATP-binding</keyword>
<feature type="domain" description="Histidine kinase" evidence="14">
    <location>
        <begin position="359"/>
        <end position="574"/>
    </location>
</feature>
<gene>
    <name evidence="16" type="ORF">XD73_0866</name>
</gene>
<feature type="transmembrane region" description="Helical" evidence="13">
    <location>
        <begin position="12"/>
        <end position="30"/>
    </location>
</feature>
<dbReference type="GO" id="GO:0006355">
    <property type="term" value="P:regulation of DNA-templated transcription"/>
    <property type="evidence" value="ECO:0007669"/>
    <property type="project" value="InterPro"/>
</dbReference>
<dbReference type="Gene3D" id="3.30.450.20">
    <property type="entry name" value="PAS domain"/>
    <property type="match status" value="1"/>
</dbReference>
<dbReference type="GO" id="GO:0016020">
    <property type="term" value="C:membrane"/>
    <property type="evidence" value="ECO:0007669"/>
    <property type="project" value="UniProtKB-SubCell"/>
</dbReference>
<evidence type="ECO:0000256" key="12">
    <source>
        <dbReference type="ARBA" id="ARBA00023136"/>
    </source>
</evidence>
<dbReference type="CDD" id="cd00075">
    <property type="entry name" value="HATPase"/>
    <property type="match status" value="1"/>
</dbReference>
<keyword evidence="7" id="KW-0547">Nucleotide-binding</keyword>
<dbReference type="GO" id="GO:0005524">
    <property type="term" value="F:ATP binding"/>
    <property type="evidence" value="ECO:0007669"/>
    <property type="project" value="UniProtKB-KW"/>
</dbReference>
<dbReference type="Proteomes" id="UP000064249">
    <property type="component" value="Unassembled WGS sequence"/>
</dbReference>
<dbReference type="Pfam" id="PF00989">
    <property type="entry name" value="PAS"/>
    <property type="match status" value="1"/>
</dbReference>
<dbReference type="InterPro" id="IPR036890">
    <property type="entry name" value="HATPase_C_sf"/>
</dbReference>
<dbReference type="EC" id="2.7.13.3" evidence="3"/>
<dbReference type="Gene3D" id="6.10.340.10">
    <property type="match status" value="1"/>
</dbReference>
<dbReference type="FunFam" id="1.10.287.130:FF:000001">
    <property type="entry name" value="Two-component sensor histidine kinase"/>
    <property type="match status" value="1"/>
</dbReference>
<dbReference type="PANTHER" id="PTHR42878:SF7">
    <property type="entry name" value="SENSOR HISTIDINE KINASE GLRK"/>
    <property type="match status" value="1"/>
</dbReference>
<evidence type="ECO:0000256" key="9">
    <source>
        <dbReference type="ARBA" id="ARBA00022840"/>
    </source>
</evidence>
<dbReference type="InterPro" id="IPR000014">
    <property type="entry name" value="PAS"/>
</dbReference>
<dbReference type="SUPFAM" id="SSF55785">
    <property type="entry name" value="PYP-like sensor domain (PAS domain)"/>
    <property type="match status" value="1"/>
</dbReference>
<dbReference type="EMBL" id="LGFU01000048">
    <property type="protein sequence ID" value="KUK46256.1"/>
    <property type="molecule type" value="Genomic_DNA"/>
</dbReference>
<evidence type="ECO:0000256" key="10">
    <source>
        <dbReference type="ARBA" id="ARBA00022989"/>
    </source>
</evidence>
<dbReference type="CDD" id="cd00130">
    <property type="entry name" value="PAS"/>
    <property type="match status" value="1"/>
</dbReference>
<dbReference type="SUPFAM" id="SSF47384">
    <property type="entry name" value="Homodimeric domain of signal transducing histidine kinase"/>
    <property type="match status" value="1"/>
</dbReference>
<evidence type="ECO:0000259" key="15">
    <source>
        <dbReference type="PROSITE" id="PS50112"/>
    </source>
</evidence>
<dbReference type="Pfam" id="PF02518">
    <property type="entry name" value="HATPase_c"/>
    <property type="match status" value="1"/>
</dbReference>
<evidence type="ECO:0000256" key="11">
    <source>
        <dbReference type="ARBA" id="ARBA00023012"/>
    </source>
</evidence>